<reference evidence="1 2" key="1">
    <citation type="submission" date="2013-11" db="EMBL/GenBank/DDBJ databases">
        <title>Genome sequencing of Stegodyphus mimosarum.</title>
        <authorList>
            <person name="Bechsgaard J."/>
        </authorList>
    </citation>
    <scope>NUCLEOTIDE SEQUENCE [LARGE SCALE GENOMIC DNA]</scope>
</reference>
<feature type="non-terminal residue" evidence="1">
    <location>
        <position position="62"/>
    </location>
</feature>
<proteinExistence type="predicted"/>
<dbReference type="Proteomes" id="UP000054359">
    <property type="component" value="Unassembled WGS sequence"/>
</dbReference>
<gene>
    <name evidence="1" type="ORF">X975_10695</name>
</gene>
<protein>
    <submittedName>
        <fullName evidence="1">Uncharacterized protein</fullName>
    </submittedName>
</protein>
<keyword evidence="2" id="KW-1185">Reference proteome</keyword>
<feature type="non-terminal residue" evidence="1">
    <location>
        <position position="1"/>
    </location>
</feature>
<evidence type="ECO:0000313" key="1">
    <source>
        <dbReference type="EMBL" id="KFM66284.1"/>
    </source>
</evidence>
<accession>A0A087TME5</accession>
<evidence type="ECO:0000313" key="2">
    <source>
        <dbReference type="Proteomes" id="UP000054359"/>
    </source>
</evidence>
<sequence length="62" mass="7290">GGFSTSLCRFRELCIAIILSNIFPIYPTSSFNVTYDVWSLKIRKIKNFIKFYLLQAFVIYKT</sequence>
<dbReference type="AlphaFoldDB" id="A0A087TME5"/>
<dbReference type="EMBL" id="KK115881">
    <property type="protein sequence ID" value="KFM66284.1"/>
    <property type="molecule type" value="Genomic_DNA"/>
</dbReference>
<name>A0A087TME5_STEMI</name>
<organism evidence="1 2">
    <name type="scientific">Stegodyphus mimosarum</name>
    <name type="common">African social velvet spider</name>
    <dbReference type="NCBI Taxonomy" id="407821"/>
    <lineage>
        <taxon>Eukaryota</taxon>
        <taxon>Metazoa</taxon>
        <taxon>Ecdysozoa</taxon>
        <taxon>Arthropoda</taxon>
        <taxon>Chelicerata</taxon>
        <taxon>Arachnida</taxon>
        <taxon>Araneae</taxon>
        <taxon>Araneomorphae</taxon>
        <taxon>Entelegynae</taxon>
        <taxon>Eresoidea</taxon>
        <taxon>Eresidae</taxon>
        <taxon>Stegodyphus</taxon>
    </lineage>
</organism>